<reference evidence="2 3" key="1">
    <citation type="submission" date="2016-11" db="EMBL/GenBank/DDBJ databases">
        <authorList>
            <person name="Jaros S."/>
            <person name="Januszkiewicz K."/>
            <person name="Wedrychowicz H."/>
        </authorList>
    </citation>
    <scope>NUCLEOTIDE SEQUENCE [LARGE SCALE GENOMIC DNA]</scope>
    <source>
        <strain evidence="2 3">CGMCC 4.5723</strain>
    </source>
</reference>
<organism evidence="2 3">
    <name type="scientific">Nocardiopsis flavescens</name>
    <dbReference type="NCBI Taxonomy" id="758803"/>
    <lineage>
        <taxon>Bacteria</taxon>
        <taxon>Bacillati</taxon>
        <taxon>Actinomycetota</taxon>
        <taxon>Actinomycetes</taxon>
        <taxon>Streptosporangiales</taxon>
        <taxon>Nocardiopsidaceae</taxon>
        <taxon>Nocardiopsis</taxon>
    </lineage>
</organism>
<name>A0A1M6V2M0_9ACTN</name>
<dbReference type="Proteomes" id="UP000184452">
    <property type="component" value="Unassembled WGS sequence"/>
</dbReference>
<evidence type="ECO:0000313" key="2">
    <source>
        <dbReference type="EMBL" id="SHK75757.1"/>
    </source>
</evidence>
<keyword evidence="1" id="KW-0812">Transmembrane</keyword>
<evidence type="ECO:0000313" key="3">
    <source>
        <dbReference type="Proteomes" id="UP000184452"/>
    </source>
</evidence>
<proteinExistence type="predicted"/>
<keyword evidence="1" id="KW-1133">Transmembrane helix</keyword>
<feature type="transmembrane region" description="Helical" evidence="1">
    <location>
        <begin position="16"/>
        <end position="36"/>
    </location>
</feature>
<accession>A0A1M6V2M0</accession>
<dbReference type="EMBL" id="FQZK01000031">
    <property type="protein sequence ID" value="SHK75757.1"/>
    <property type="molecule type" value="Genomic_DNA"/>
</dbReference>
<keyword evidence="3" id="KW-1185">Reference proteome</keyword>
<sequence>MVVAQETASGRAAPRWIAVGIAVAMIALVTVGWSLVNALVPGRTALTAGEELALGGDGTTRAVLVLPDDGWEADVAASHPDRSYRLHRGPLVLDVERPGEAGDESPGTDLRWEGTRRVLLSQDPSTRVGEPSPVVSADGTEGLAADVNRARGPGTVVLLPSPDGGYAVRMLLQGTDGGPGTAPEDLARMITFSEEAEHG</sequence>
<evidence type="ECO:0000256" key="1">
    <source>
        <dbReference type="SAM" id="Phobius"/>
    </source>
</evidence>
<keyword evidence="1" id="KW-0472">Membrane</keyword>
<protein>
    <submittedName>
        <fullName evidence="2">Uncharacterized protein</fullName>
    </submittedName>
</protein>
<dbReference type="RefSeq" id="WP_073384003.1">
    <property type="nucleotide sequence ID" value="NZ_FQZK01000031.1"/>
</dbReference>
<dbReference type="OrthoDB" id="3426531at2"/>
<dbReference type="AlphaFoldDB" id="A0A1M6V2M0"/>
<gene>
    <name evidence="2" type="ORF">SAMN05421803_13131</name>
</gene>